<organism evidence="1 2">
    <name type="scientific">Thelephora ganbajun</name>
    <name type="common">Ganba fungus</name>
    <dbReference type="NCBI Taxonomy" id="370292"/>
    <lineage>
        <taxon>Eukaryota</taxon>
        <taxon>Fungi</taxon>
        <taxon>Dikarya</taxon>
        <taxon>Basidiomycota</taxon>
        <taxon>Agaricomycotina</taxon>
        <taxon>Agaricomycetes</taxon>
        <taxon>Thelephorales</taxon>
        <taxon>Thelephoraceae</taxon>
        <taxon>Thelephora</taxon>
    </lineage>
</organism>
<gene>
    <name evidence="1" type="ORF">BDM02DRAFT_3264468</name>
</gene>
<protein>
    <submittedName>
        <fullName evidence="1">Uncharacterized protein</fullName>
    </submittedName>
</protein>
<dbReference type="Proteomes" id="UP000886501">
    <property type="component" value="Unassembled WGS sequence"/>
</dbReference>
<proteinExistence type="predicted"/>
<evidence type="ECO:0000313" key="1">
    <source>
        <dbReference type="EMBL" id="KAF9642446.1"/>
    </source>
</evidence>
<keyword evidence="2" id="KW-1185">Reference proteome</keyword>
<reference evidence="1" key="1">
    <citation type="submission" date="2019-10" db="EMBL/GenBank/DDBJ databases">
        <authorList>
            <consortium name="DOE Joint Genome Institute"/>
            <person name="Kuo A."/>
            <person name="Miyauchi S."/>
            <person name="Kiss E."/>
            <person name="Drula E."/>
            <person name="Kohler A."/>
            <person name="Sanchez-Garcia M."/>
            <person name="Andreopoulos B."/>
            <person name="Barry K.W."/>
            <person name="Bonito G."/>
            <person name="Buee M."/>
            <person name="Carver A."/>
            <person name="Chen C."/>
            <person name="Cichocki N."/>
            <person name="Clum A."/>
            <person name="Culley D."/>
            <person name="Crous P.W."/>
            <person name="Fauchery L."/>
            <person name="Girlanda M."/>
            <person name="Hayes R."/>
            <person name="Keri Z."/>
            <person name="Labutti K."/>
            <person name="Lipzen A."/>
            <person name="Lombard V."/>
            <person name="Magnuson J."/>
            <person name="Maillard F."/>
            <person name="Morin E."/>
            <person name="Murat C."/>
            <person name="Nolan M."/>
            <person name="Ohm R."/>
            <person name="Pangilinan J."/>
            <person name="Pereira M."/>
            <person name="Perotto S."/>
            <person name="Peter M."/>
            <person name="Riley R."/>
            <person name="Sitrit Y."/>
            <person name="Stielow B."/>
            <person name="Szollosi G."/>
            <person name="Zifcakova L."/>
            <person name="Stursova M."/>
            <person name="Spatafora J.W."/>
            <person name="Tedersoo L."/>
            <person name="Vaario L.-M."/>
            <person name="Yamada A."/>
            <person name="Yan M."/>
            <person name="Wang P."/>
            <person name="Xu J."/>
            <person name="Bruns T."/>
            <person name="Baldrian P."/>
            <person name="Vilgalys R."/>
            <person name="Henrissat B."/>
            <person name="Grigoriev I.V."/>
            <person name="Hibbett D."/>
            <person name="Nagy L.G."/>
            <person name="Martin F.M."/>
        </authorList>
    </citation>
    <scope>NUCLEOTIDE SEQUENCE</scope>
    <source>
        <strain evidence="1">P2</strain>
    </source>
</reference>
<reference evidence="1" key="2">
    <citation type="journal article" date="2020" name="Nat. Commun.">
        <title>Large-scale genome sequencing of mycorrhizal fungi provides insights into the early evolution of symbiotic traits.</title>
        <authorList>
            <person name="Miyauchi S."/>
            <person name="Kiss E."/>
            <person name="Kuo A."/>
            <person name="Drula E."/>
            <person name="Kohler A."/>
            <person name="Sanchez-Garcia M."/>
            <person name="Morin E."/>
            <person name="Andreopoulos B."/>
            <person name="Barry K.W."/>
            <person name="Bonito G."/>
            <person name="Buee M."/>
            <person name="Carver A."/>
            <person name="Chen C."/>
            <person name="Cichocki N."/>
            <person name="Clum A."/>
            <person name="Culley D."/>
            <person name="Crous P.W."/>
            <person name="Fauchery L."/>
            <person name="Girlanda M."/>
            <person name="Hayes R.D."/>
            <person name="Keri Z."/>
            <person name="LaButti K."/>
            <person name="Lipzen A."/>
            <person name="Lombard V."/>
            <person name="Magnuson J."/>
            <person name="Maillard F."/>
            <person name="Murat C."/>
            <person name="Nolan M."/>
            <person name="Ohm R.A."/>
            <person name="Pangilinan J."/>
            <person name="Pereira M.F."/>
            <person name="Perotto S."/>
            <person name="Peter M."/>
            <person name="Pfister S."/>
            <person name="Riley R."/>
            <person name="Sitrit Y."/>
            <person name="Stielow J.B."/>
            <person name="Szollosi G."/>
            <person name="Zifcakova L."/>
            <person name="Stursova M."/>
            <person name="Spatafora J.W."/>
            <person name="Tedersoo L."/>
            <person name="Vaario L.M."/>
            <person name="Yamada A."/>
            <person name="Yan M."/>
            <person name="Wang P."/>
            <person name="Xu J."/>
            <person name="Bruns T."/>
            <person name="Baldrian P."/>
            <person name="Vilgalys R."/>
            <person name="Dunand C."/>
            <person name="Henrissat B."/>
            <person name="Grigoriev I.V."/>
            <person name="Hibbett D."/>
            <person name="Nagy L.G."/>
            <person name="Martin F.M."/>
        </authorList>
    </citation>
    <scope>NUCLEOTIDE SEQUENCE</scope>
    <source>
        <strain evidence="1">P2</strain>
    </source>
</reference>
<evidence type="ECO:0000313" key="2">
    <source>
        <dbReference type="Proteomes" id="UP000886501"/>
    </source>
</evidence>
<comment type="caution">
    <text evidence="1">The sequence shown here is derived from an EMBL/GenBank/DDBJ whole genome shotgun (WGS) entry which is preliminary data.</text>
</comment>
<sequence>MEMASLHPASEPWRTTLVSPDLRHITIMEWGSYYALFGPSQSSHLHLYDMLTRQCLASIESRSYPYPWFTLDGREVWSVKSGCHNQGWKIIEDGESNITRLEPLSHNQQPSGLTWKSSCDYKVTDDGWVLSPSKKRLLLLPPSWRSGEENMMWGGQFLALLGGGLPEPVILELEE</sequence>
<accession>A0ACB6YYI6</accession>
<name>A0ACB6YYI6_THEGA</name>
<dbReference type="EMBL" id="MU118470">
    <property type="protein sequence ID" value="KAF9642446.1"/>
    <property type="molecule type" value="Genomic_DNA"/>
</dbReference>